<dbReference type="STRING" id="262898.GA0070564_101865"/>
<dbReference type="EMBL" id="FMCX01000001">
    <property type="protein sequence ID" value="SCE77530.1"/>
    <property type="molecule type" value="Genomic_DNA"/>
</dbReference>
<proteinExistence type="predicted"/>
<dbReference type="AlphaFoldDB" id="A0A1C4V0H3"/>
<dbReference type="InterPro" id="IPR042098">
    <property type="entry name" value="TauD-like_sf"/>
</dbReference>
<accession>A0A1C4V0H3</accession>
<reference evidence="3" key="1">
    <citation type="submission" date="2016-06" db="EMBL/GenBank/DDBJ databases">
        <authorList>
            <person name="Varghese N."/>
            <person name="Submissions Spin"/>
        </authorList>
    </citation>
    <scope>NUCLEOTIDE SEQUENCE [LARGE SCALE GENOMIC DNA]</scope>
    <source>
        <strain evidence="3">DSM 44830</strain>
    </source>
</reference>
<dbReference type="SUPFAM" id="SSF51197">
    <property type="entry name" value="Clavaminate synthase-like"/>
    <property type="match status" value="1"/>
</dbReference>
<protein>
    <submittedName>
        <fullName evidence="2">Taurine catabolism dioxygenase TauD, TfdA family</fullName>
    </submittedName>
</protein>
<keyword evidence="1" id="KW-0560">Oxidoreductase</keyword>
<dbReference type="OrthoDB" id="2986723at2"/>
<dbReference type="GO" id="GO:0051213">
    <property type="term" value="F:dioxygenase activity"/>
    <property type="evidence" value="ECO:0007669"/>
    <property type="project" value="UniProtKB-KW"/>
</dbReference>
<dbReference type="Proteomes" id="UP000199504">
    <property type="component" value="Unassembled WGS sequence"/>
</dbReference>
<name>A0A1C4V0H3_9ACTN</name>
<organism evidence="2 3">
    <name type="scientific">Micromonospora mirobrigensis</name>
    <dbReference type="NCBI Taxonomy" id="262898"/>
    <lineage>
        <taxon>Bacteria</taxon>
        <taxon>Bacillati</taxon>
        <taxon>Actinomycetota</taxon>
        <taxon>Actinomycetes</taxon>
        <taxon>Micromonosporales</taxon>
        <taxon>Micromonosporaceae</taxon>
        <taxon>Micromonospora</taxon>
    </lineage>
</organism>
<evidence type="ECO:0000256" key="1">
    <source>
        <dbReference type="ARBA" id="ARBA00023002"/>
    </source>
</evidence>
<evidence type="ECO:0000313" key="2">
    <source>
        <dbReference type="EMBL" id="SCE77530.1"/>
    </source>
</evidence>
<dbReference type="Gene3D" id="3.60.130.10">
    <property type="entry name" value="Clavaminate synthase-like"/>
    <property type="match status" value="1"/>
</dbReference>
<keyword evidence="3" id="KW-1185">Reference proteome</keyword>
<sequence length="334" mass="38231">MPEPEFIDYDFVFTPAESAGLHDALRDVTASPYGDITNYLDELARLKDDTRLPARFVDFCELSMLRDFSTEPFVVIGNAPIDRDLPVFTSDDPVAEKRSRKKTFVAEGFLGLYAVLTRTEIIGHLSVNDGDLFHDIYPKQSMYDTQSQKTLGTLRFHRDFTNHFVCPDFVNTLTLRDTPENEVYSTFTVTKHAVEELTDRQVEILSSPRFYTPFDDVTRHSANVRLGRAKDHAVLIEGQGAKVFEGRTEGLDEEAQAALDAFIAALHRRKKLRVSRPGDSVTFSNHHVIHGREVREIRDVDSLRHRWLLKTHNVYSLQAFEEFFLEDRYGVVNG</sequence>
<evidence type="ECO:0000313" key="3">
    <source>
        <dbReference type="Proteomes" id="UP000199504"/>
    </source>
</evidence>
<dbReference type="RefSeq" id="WP_091602729.1">
    <property type="nucleotide sequence ID" value="NZ_FMCX01000001.1"/>
</dbReference>
<keyword evidence="2" id="KW-0223">Dioxygenase</keyword>
<gene>
    <name evidence="2" type="ORF">GA0070564_101865</name>
</gene>